<evidence type="ECO:0000313" key="3">
    <source>
        <dbReference type="Proteomes" id="UP000016568"/>
    </source>
</evidence>
<feature type="region of interest" description="Disordered" evidence="1">
    <location>
        <begin position="200"/>
        <end position="224"/>
    </location>
</feature>
<dbReference type="Proteomes" id="UP000016568">
    <property type="component" value="Unassembled WGS sequence"/>
</dbReference>
<dbReference type="eggNOG" id="COG3545">
    <property type="taxonomic scope" value="Bacteria"/>
</dbReference>
<evidence type="ECO:0008006" key="4">
    <source>
        <dbReference type="Google" id="ProtNLM"/>
    </source>
</evidence>
<dbReference type="InterPro" id="IPR029058">
    <property type="entry name" value="AB_hydrolase_fold"/>
</dbReference>
<protein>
    <recommendedName>
        <fullName evidence="4">Esterase</fullName>
    </recommendedName>
</protein>
<organism evidence="2 3">
    <name type="scientific">Caenibius tardaugens NBRC 16725</name>
    <dbReference type="NCBI Taxonomy" id="1219035"/>
    <lineage>
        <taxon>Bacteria</taxon>
        <taxon>Pseudomonadati</taxon>
        <taxon>Pseudomonadota</taxon>
        <taxon>Alphaproteobacteria</taxon>
        <taxon>Sphingomonadales</taxon>
        <taxon>Erythrobacteraceae</taxon>
        <taxon>Caenibius</taxon>
    </lineage>
</organism>
<reference evidence="2 3" key="1">
    <citation type="submission" date="2013-09" db="EMBL/GenBank/DDBJ databases">
        <title>Whole genome shotgun sequence of Novosphingobium tardaugens NBRC 16725.</title>
        <authorList>
            <person name="Isaki S."/>
            <person name="Hosoyama A."/>
            <person name="Tsuchikane K."/>
            <person name="Katsumata H."/>
            <person name="Ando Y."/>
            <person name="Yamazaki S."/>
            <person name="Fujita N."/>
        </authorList>
    </citation>
    <scope>NUCLEOTIDE SEQUENCE [LARGE SCALE GENOMIC DNA]</scope>
    <source>
        <strain evidence="2 3">NBRC 16725</strain>
    </source>
</reference>
<proteinExistence type="predicted"/>
<dbReference type="EMBL" id="BASZ01000002">
    <property type="protein sequence ID" value="GAD48244.1"/>
    <property type="molecule type" value="Genomic_DNA"/>
</dbReference>
<dbReference type="Gene3D" id="3.40.50.1820">
    <property type="entry name" value="alpha/beta hydrolase"/>
    <property type="match status" value="1"/>
</dbReference>
<sequence>MTDRVPVSYETLKDPLVLIVPGNTAEDSPQWQQAWARQQANCERLDLGMWHDPHRNTWVNKLNLAISRVNRPVVLVAQGLGNLAVAWWAEYERPAEGGPVVGALLVAPPDLDRPGLDQRVAKFGAVPRRALPFPSFLVPDNYDPNGNYRSAYGLAKDWDARFIDGEDEPGSTTSTREWHFGQRLLNRLLRDYRLSPPVSRSKAPLGAPLSGGLTNNGAPAPVIV</sequence>
<evidence type="ECO:0000313" key="2">
    <source>
        <dbReference type="EMBL" id="GAD48244.1"/>
    </source>
</evidence>
<keyword evidence="3" id="KW-1185">Reference proteome</keyword>
<evidence type="ECO:0000256" key="1">
    <source>
        <dbReference type="SAM" id="MobiDB-lite"/>
    </source>
</evidence>
<dbReference type="Pfam" id="PF06821">
    <property type="entry name" value="Ser_hydrolase"/>
    <property type="match status" value="1"/>
</dbReference>
<dbReference type="AlphaFoldDB" id="U2ZS99"/>
<gene>
    <name evidence="2" type="ORF">NT2_02_03260</name>
</gene>
<dbReference type="InterPro" id="IPR010662">
    <property type="entry name" value="RBBP9/YdeN"/>
</dbReference>
<accession>U2ZS99</accession>
<dbReference type="KEGG" id="ntd:EGO55_01170"/>
<dbReference type="RefSeq" id="WP_021689151.1">
    <property type="nucleotide sequence ID" value="NZ_BASZ01000002.1"/>
</dbReference>
<dbReference type="SUPFAM" id="SSF53474">
    <property type="entry name" value="alpha/beta-Hydrolases"/>
    <property type="match status" value="1"/>
</dbReference>
<dbReference type="GO" id="GO:0016787">
    <property type="term" value="F:hydrolase activity"/>
    <property type="evidence" value="ECO:0007669"/>
    <property type="project" value="InterPro"/>
</dbReference>
<name>U2ZS99_9SPHN</name>
<comment type="caution">
    <text evidence="2">The sequence shown here is derived from an EMBL/GenBank/DDBJ whole genome shotgun (WGS) entry which is preliminary data.</text>
</comment>
<dbReference type="OrthoDB" id="9804993at2"/>